<dbReference type="AlphaFoldDB" id="A0A067PWY6"/>
<dbReference type="InParanoid" id="A0A067PWY6"/>
<dbReference type="EMBL" id="KL197727">
    <property type="protein sequence ID" value="KDQ54846.1"/>
    <property type="molecule type" value="Genomic_DNA"/>
</dbReference>
<accession>A0A067PWY6</accession>
<protein>
    <submittedName>
        <fullName evidence="2">Uncharacterized protein</fullName>
    </submittedName>
</protein>
<proteinExistence type="predicted"/>
<evidence type="ECO:0000256" key="1">
    <source>
        <dbReference type="SAM" id="SignalP"/>
    </source>
</evidence>
<reference evidence="3" key="1">
    <citation type="journal article" date="2014" name="Proc. Natl. Acad. Sci. U.S.A.">
        <title>Extensive sampling of basidiomycete genomes demonstrates inadequacy of the white-rot/brown-rot paradigm for wood decay fungi.</title>
        <authorList>
            <person name="Riley R."/>
            <person name="Salamov A.A."/>
            <person name="Brown D.W."/>
            <person name="Nagy L.G."/>
            <person name="Floudas D."/>
            <person name="Held B.W."/>
            <person name="Levasseur A."/>
            <person name="Lombard V."/>
            <person name="Morin E."/>
            <person name="Otillar R."/>
            <person name="Lindquist E.A."/>
            <person name="Sun H."/>
            <person name="LaButti K.M."/>
            <person name="Schmutz J."/>
            <person name="Jabbour D."/>
            <person name="Luo H."/>
            <person name="Baker S.E."/>
            <person name="Pisabarro A.G."/>
            <person name="Walton J.D."/>
            <person name="Blanchette R.A."/>
            <person name="Henrissat B."/>
            <person name="Martin F."/>
            <person name="Cullen D."/>
            <person name="Hibbett D.S."/>
            <person name="Grigoriev I.V."/>
        </authorList>
    </citation>
    <scope>NUCLEOTIDE SEQUENCE [LARGE SCALE GENOMIC DNA]</scope>
    <source>
        <strain evidence="3">MUCL 33604</strain>
    </source>
</reference>
<keyword evidence="1" id="KW-0732">Signal</keyword>
<name>A0A067PWY6_9AGAM</name>
<gene>
    <name evidence="2" type="ORF">JAAARDRAFT_351199</name>
</gene>
<dbReference type="HOGENOM" id="CLU_2346996_0_0_1"/>
<sequence>MAFPLTLTFVSHFLSICCSVASDRYGSSASTQLRSFKVRNMSPSHFPPLLILTIRVEAHPRVLQWYNQIEEDDMFDSIDGEMDSEEAMAAYYDQDDW</sequence>
<feature type="chain" id="PRO_5001647816" evidence="1">
    <location>
        <begin position="23"/>
        <end position="97"/>
    </location>
</feature>
<evidence type="ECO:0000313" key="3">
    <source>
        <dbReference type="Proteomes" id="UP000027265"/>
    </source>
</evidence>
<feature type="signal peptide" evidence="1">
    <location>
        <begin position="1"/>
        <end position="22"/>
    </location>
</feature>
<organism evidence="2 3">
    <name type="scientific">Jaapia argillacea MUCL 33604</name>
    <dbReference type="NCBI Taxonomy" id="933084"/>
    <lineage>
        <taxon>Eukaryota</taxon>
        <taxon>Fungi</taxon>
        <taxon>Dikarya</taxon>
        <taxon>Basidiomycota</taxon>
        <taxon>Agaricomycotina</taxon>
        <taxon>Agaricomycetes</taxon>
        <taxon>Agaricomycetidae</taxon>
        <taxon>Jaapiales</taxon>
        <taxon>Jaapiaceae</taxon>
        <taxon>Jaapia</taxon>
    </lineage>
</organism>
<dbReference type="Proteomes" id="UP000027265">
    <property type="component" value="Unassembled WGS sequence"/>
</dbReference>
<evidence type="ECO:0000313" key="2">
    <source>
        <dbReference type="EMBL" id="KDQ54846.1"/>
    </source>
</evidence>
<keyword evidence="3" id="KW-1185">Reference proteome</keyword>